<proteinExistence type="predicted"/>
<dbReference type="PANTHER" id="PTHR15822:SF4">
    <property type="entry name" value="TYROSYL-DNA PHOSPHODIESTERASE 2"/>
    <property type="match status" value="1"/>
</dbReference>
<dbReference type="PANTHER" id="PTHR15822">
    <property type="entry name" value="TRAF AND TNF RECEPTOR-ASSOCIATED PROTEIN"/>
    <property type="match status" value="1"/>
</dbReference>
<evidence type="ECO:0000256" key="6">
    <source>
        <dbReference type="ARBA" id="ARBA00022763"/>
    </source>
</evidence>
<dbReference type="Gene3D" id="3.60.10.10">
    <property type="entry name" value="Endonuclease/exonuclease/phosphatase"/>
    <property type="match status" value="1"/>
</dbReference>
<keyword evidence="14" id="KW-1185">Reference proteome</keyword>
<keyword evidence="9" id="KW-0234">DNA repair</keyword>
<dbReference type="GO" id="GO:0004518">
    <property type="term" value="F:nuclease activity"/>
    <property type="evidence" value="ECO:0007669"/>
    <property type="project" value="UniProtKB-KW"/>
</dbReference>
<comment type="cofactor">
    <cofactor evidence="1">
        <name>Mn(2+)</name>
        <dbReference type="ChEBI" id="CHEBI:29035"/>
    </cofactor>
</comment>
<dbReference type="AlphaFoldDB" id="A0A8J5XXE0"/>
<evidence type="ECO:0000256" key="9">
    <source>
        <dbReference type="ARBA" id="ARBA00023204"/>
    </source>
</evidence>
<sequence>MESLRELLRDKFEANKRSDGGELAAAGPSTAPFTFAVLSFNVWFEYEHTFADRMRAIFELVGGAAAVGTRPSALALQELTPPQQALLRPQLERLGFTSYVEQTDKKNGYWCALATRAPLGPVRDGRWRPFACGSMMSRGLVLGSAHFAAPDDGRGGLIVLASTHLESFVGEDMRATVCKMRKAQLAEAGRVLEAEVARLGACAGVLLGDMNWDDTTDGDATKLLGDRWLDGWEAAGRPAGAQYTYDGRVNGMLTHSFRSRLDRCFVWTPHAEPDDAPRCTVSLVGKSAIGRGLTLKKTMRRGGTRTLPLFASDHFGLLVSVEIGARARAESGAQPAVVLPPPPARERDAPEQRGAKRRPGPAHETSCTAGLSADEPIELE</sequence>
<dbReference type="GO" id="GO:0003697">
    <property type="term" value="F:single-stranded DNA binding"/>
    <property type="evidence" value="ECO:0007669"/>
    <property type="project" value="TreeGrafter"/>
</dbReference>
<evidence type="ECO:0000256" key="5">
    <source>
        <dbReference type="ARBA" id="ARBA00022723"/>
    </source>
</evidence>
<accession>A0A8J5XXE0</accession>
<keyword evidence="10" id="KW-0539">Nucleus</keyword>
<dbReference type="GO" id="GO:0005737">
    <property type="term" value="C:cytoplasm"/>
    <property type="evidence" value="ECO:0007669"/>
    <property type="project" value="TreeGrafter"/>
</dbReference>
<dbReference type="InterPro" id="IPR051547">
    <property type="entry name" value="TDP2-like"/>
</dbReference>
<gene>
    <name evidence="13" type="ORF">KFE25_008908</name>
</gene>
<feature type="domain" description="Endonuclease/exonuclease/phosphatase" evidence="12">
    <location>
        <begin position="38"/>
        <end position="314"/>
    </location>
</feature>
<dbReference type="InterPro" id="IPR005135">
    <property type="entry name" value="Endo/exonuclease/phosphatase"/>
</dbReference>
<evidence type="ECO:0000256" key="3">
    <source>
        <dbReference type="ARBA" id="ARBA00004322"/>
    </source>
</evidence>
<protein>
    <recommendedName>
        <fullName evidence="12">Endonuclease/exonuclease/phosphatase domain-containing protein</fullName>
    </recommendedName>
</protein>
<comment type="cofactor">
    <cofactor evidence="2">
        <name>Mg(2+)</name>
        <dbReference type="ChEBI" id="CHEBI:18420"/>
    </cofactor>
</comment>
<reference evidence="13" key="1">
    <citation type="submission" date="2021-05" db="EMBL/GenBank/DDBJ databases">
        <title>The genome of the haptophyte Pavlova lutheri (Diacronema luteri, Pavlovales) - a model for lipid biosynthesis in eukaryotic algae.</title>
        <authorList>
            <person name="Hulatt C.J."/>
            <person name="Posewitz M.C."/>
        </authorList>
    </citation>
    <scope>NUCLEOTIDE SEQUENCE</scope>
    <source>
        <strain evidence="13">NIVA-4/92</strain>
    </source>
</reference>
<dbReference type="OMA" id="CHKEMAR"/>
<dbReference type="EMBL" id="JAGTXO010000001">
    <property type="protein sequence ID" value="KAG8470487.1"/>
    <property type="molecule type" value="Genomic_DNA"/>
</dbReference>
<name>A0A8J5XXE0_DIALT</name>
<evidence type="ECO:0000256" key="11">
    <source>
        <dbReference type="SAM" id="MobiDB-lite"/>
    </source>
</evidence>
<evidence type="ECO:0000256" key="10">
    <source>
        <dbReference type="ARBA" id="ARBA00023242"/>
    </source>
</evidence>
<dbReference type="InterPro" id="IPR036691">
    <property type="entry name" value="Endo/exonu/phosph_ase_sf"/>
</dbReference>
<organism evidence="13 14">
    <name type="scientific">Diacronema lutheri</name>
    <name type="common">Unicellular marine alga</name>
    <name type="synonym">Monochrysis lutheri</name>
    <dbReference type="NCBI Taxonomy" id="2081491"/>
    <lineage>
        <taxon>Eukaryota</taxon>
        <taxon>Haptista</taxon>
        <taxon>Haptophyta</taxon>
        <taxon>Pavlovophyceae</taxon>
        <taxon>Pavlovales</taxon>
        <taxon>Pavlovaceae</taxon>
        <taxon>Diacronema</taxon>
    </lineage>
</organism>
<keyword evidence="5" id="KW-0479">Metal-binding</keyword>
<keyword evidence="8" id="KW-0460">Magnesium</keyword>
<evidence type="ECO:0000313" key="13">
    <source>
        <dbReference type="EMBL" id="KAG8470487.1"/>
    </source>
</evidence>
<keyword evidence="6" id="KW-0227">DNA damage</keyword>
<evidence type="ECO:0000256" key="4">
    <source>
        <dbReference type="ARBA" id="ARBA00022722"/>
    </source>
</evidence>
<evidence type="ECO:0000256" key="1">
    <source>
        <dbReference type="ARBA" id="ARBA00001936"/>
    </source>
</evidence>
<comment type="subcellular location">
    <subcellularLocation>
        <location evidence="3">Nucleus</location>
        <location evidence="3">PML body</location>
    </subcellularLocation>
</comment>
<keyword evidence="4" id="KW-0540">Nuclease</keyword>
<evidence type="ECO:0000256" key="7">
    <source>
        <dbReference type="ARBA" id="ARBA00022801"/>
    </source>
</evidence>
<dbReference type="GO" id="GO:0006302">
    <property type="term" value="P:double-strand break repair"/>
    <property type="evidence" value="ECO:0007669"/>
    <property type="project" value="TreeGrafter"/>
</dbReference>
<feature type="compositionally biased region" description="Basic and acidic residues" evidence="11">
    <location>
        <begin position="344"/>
        <end position="354"/>
    </location>
</feature>
<dbReference type="SUPFAM" id="SSF56219">
    <property type="entry name" value="DNase I-like"/>
    <property type="match status" value="1"/>
</dbReference>
<dbReference type="GO" id="GO:0046872">
    <property type="term" value="F:metal ion binding"/>
    <property type="evidence" value="ECO:0007669"/>
    <property type="project" value="UniProtKB-KW"/>
</dbReference>
<comment type="caution">
    <text evidence="13">The sequence shown here is derived from an EMBL/GenBank/DDBJ whole genome shotgun (WGS) entry which is preliminary data.</text>
</comment>
<evidence type="ECO:0000313" key="14">
    <source>
        <dbReference type="Proteomes" id="UP000751190"/>
    </source>
</evidence>
<dbReference type="Proteomes" id="UP000751190">
    <property type="component" value="Unassembled WGS sequence"/>
</dbReference>
<evidence type="ECO:0000259" key="12">
    <source>
        <dbReference type="Pfam" id="PF03372"/>
    </source>
</evidence>
<evidence type="ECO:0000256" key="2">
    <source>
        <dbReference type="ARBA" id="ARBA00001946"/>
    </source>
</evidence>
<dbReference type="Pfam" id="PF03372">
    <property type="entry name" value="Exo_endo_phos"/>
    <property type="match status" value="1"/>
</dbReference>
<feature type="region of interest" description="Disordered" evidence="11">
    <location>
        <begin position="330"/>
        <end position="380"/>
    </location>
</feature>
<dbReference type="OrthoDB" id="9975959at2759"/>
<evidence type="ECO:0000256" key="8">
    <source>
        <dbReference type="ARBA" id="ARBA00022842"/>
    </source>
</evidence>
<keyword evidence="7" id="KW-0378">Hydrolase</keyword>
<dbReference type="GO" id="GO:0070260">
    <property type="term" value="F:5'-tyrosyl-DNA phosphodiesterase activity"/>
    <property type="evidence" value="ECO:0007669"/>
    <property type="project" value="TreeGrafter"/>
</dbReference>